<accession>A0ABQ1SJC6</accession>
<reference evidence="5" key="1">
    <citation type="journal article" date="2019" name="Int. J. Syst. Evol. Microbiol.">
        <title>The Global Catalogue of Microorganisms (GCM) 10K type strain sequencing project: providing services to taxonomists for standard genome sequencing and annotation.</title>
        <authorList>
            <consortium name="The Broad Institute Genomics Platform"/>
            <consortium name="The Broad Institute Genome Sequencing Center for Infectious Disease"/>
            <person name="Wu L."/>
            <person name="Ma J."/>
        </authorList>
    </citation>
    <scope>NUCLEOTIDE SEQUENCE [LARGE SCALE GENOMIC DNA]</scope>
    <source>
        <strain evidence="5">CGMCC 1.12931</strain>
    </source>
</reference>
<evidence type="ECO:0000313" key="5">
    <source>
        <dbReference type="Proteomes" id="UP000599179"/>
    </source>
</evidence>
<dbReference type="InterPro" id="IPR026444">
    <property type="entry name" value="Secre_tail"/>
</dbReference>
<gene>
    <name evidence="4" type="ORF">GCM10010832_19290</name>
</gene>
<dbReference type="NCBIfam" id="TIGR04183">
    <property type="entry name" value="Por_Secre_tail"/>
    <property type="match status" value="1"/>
</dbReference>
<dbReference type="RefSeq" id="WP_188458913.1">
    <property type="nucleotide sequence ID" value="NZ_BMGM01000008.1"/>
</dbReference>
<feature type="signal peptide" evidence="2">
    <location>
        <begin position="1"/>
        <end position="18"/>
    </location>
</feature>
<dbReference type="SUPFAM" id="SSF63829">
    <property type="entry name" value="Calcium-dependent phosphotriesterase"/>
    <property type="match status" value="1"/>
</dbReference>
<evidence type="ECO:0000313" key="4">
    <source>
        <dbReference type="EMBL" id="GGE39158.1"/>
    </source>
</evidence>
<evidence type="ECO:0000256" key="1">
    <source>
        <dbReference type="ARBA" id="ARBA00022729"/>
    </source>
</evidence>
<keyword evidence="1 2" id="KW-0732">Signal</keyword>
<organism evidence="4 5">
    <name type="scientific">Psychroflexus planctonicus</name>
    <dbReference type="NCBI Taxonomy" id="1526575"/>
    <lineage>
        <taxon>Bacteria</taxon>
        <taxon>Pseudomonadati</taxon>
        <taxon>Bacteroidota</taxon>
        <taxon>Flavobacteriia</taxon>
        <taxon>Flavobacteriales</taxon>
        <taxon>Flavobacteriaceae</taxon>
        <taxon>Psychroflexus</taxon>
    </lineage>
</organism>
<comment type="caution">
    <text evidence="4">The sequence shown here is derived from an EMBL/GenBank/DDBJ whole genome shotgun (WGS) entry which is preliminary data.</text>
</comment>
<evidence type="ECO:0000259" key="3">
    <source>
        <dbReference type="Pfam" id="PF18962"/>
    </source>
</evidence>
<sequence length="403" mass="45413">MKKVIVLFVLICVCTINAQTSTPVLFHQNVADYEVYPRSIAYYNGEIYIPDFSNNRILKTSATSSNAAVIEVLTNIQFPSSLTIIGDELFFLQSITTANPTNNSGKLSKIDLTQTNPSVVDVLTGLNLPLVLAGNANELFVTEIIGNFSSNNFDDFNIQSTSISKIDLTGTPSKTVLLQNREFILDMKWGDSNLYWLEEFDDSDEIIKYQTNGPSVPPETIYAFNYNEDDEFAERLFIYNDQLLYTSAEFDGIVEYGRVKSIDLNNSQNVSEVSTPFVFASNEVYATAMTIHNNELFVSATSYNFNTGNENELLYTVDISTLSTQEINEPNFGISFYPNPAEFQIEFNRELEELSVFDLAGKQVAFFEERSTTFNVSQLSEGIYMLKGRTTANKFLHQKLIKK</sequence>
<name>A0ABQ1SJC6_9FLAO</name>
<feature type="chain" id="PRO_5046612624" description="Secretion system C-terminal sorting domain-containing protein" evidence="2">
    <location>
        <begin position="19"/>
        <end position="403"/>
    </location>
</feature>
<dbReference type="Proteomes" id="UP000599179">
    <property type="component" value="Unassembled WGS sequence"/>
</dbReference>
<dbReference type="EMBL" id="BMGM01000008">
    <property type="protein sequence ID" value="GGE39158.1"/>
    <property type="molecule type" value="Genomic_DNA"/>
</dbReference>
<dbReference type="Pfam" id="PF18962">
    <property type="entry name" value="Por_Secre_tail"/>
    <property type="match status" value="1"/>
</dbReference>
<keyword evidence="5" id="KW-1185">Reference proteome</keyword>
<protein>
    <recommendedName>
        <fullName evidence="3">Secretion system C-terminal sorting domain-containing protein</fullName>
    </recommendedName>
</protein>
<feature type="domain" description="Secretion system C-terminal sorting" evidence="3">
    <location>
        <begin position="337"/>
        <end position="401"/>
    </location>
</feature>
<evidence type="ECO:0000256" key="2">
    <source>
        <dbReference type="SAM" id="SignalP"/>
    </source>
</evidence>
<proteinExistence type="predicted"/>